<keyword evidence="3 9" id="KW-1133">Transmembrane helix</keyword>
<dbReference type="GO" id="GO:0016020">
    <property type="term" value="C:membrane"/>
    <property type="evidence" value="ECO:0007669"/>
    <property type="project" value="UniProtKB-SubCell"/>
</dbReference>
<evidence type="ECO:0000256" key="9">
    <source>
        <dbReference type="SAM" id="Phobius"/>
    </source>
</evidence>
<keyword evidence="7" id="KW-0807">Transducer</keyword>
<feature type="transmembrane region" description="Helical" evidence="9">
    <location>
        <begin position="231"/>
        <end position="252"/>
    </location>
</feature>
<feature type="signal peptide" evidence="10">
    <location>
        <begin position="1"/>
        <end position="20"/>
    </location>
</feature>
<dbReference type="PROSITE" id="PS50948">
    <property type="entry name" value="PAN"/>
    <property type="match status" value="1"/>
</dbReference>
<accession>K1QNX1</accession>
<evidence type="ECO:0000256" key="7">
    <source>
        <dbReference type="ARBA" id="ARBA00023224"/>
    </source>
</evidence>
<keyword evidence="6 13" id="KW-0675">Receptor</keyword>
<feature type="transmembrane region" description="Helical" evidence="9">
    <location>
        <begin position="153"/>
        <end position="178"/>
    </location>
</feature>
<evidence type="ECO:0000256" key="6">
    <source>
        <dbReference type="ARBA" id="ARBA00023170"/>
    </source>
</evidence>
<dbReference type="AlphaFoldDB" id="K1QNX1"/>
<dbReference type="InterPro" id="IPR017452">
    <property type="entry name" value="GPCR_Rhodpsn_7TM"/>
</dbReference>
<proteinExistence type="predicted"/>
<feature type="region of interest" description="Disordered" evidence="8">
    <location>
        <begin position="347"/>
        <end position="456"/>
    </location>
</feature>
<protein>
    <submittedName>
        <fullName evidence="13">Alpha-2C adrenergic receptor</fullName>
    </submittedName>
</protein>
<gene>
    <name evidence="13" type="ORF">CGI_10015982</name>
</gene>
<keyword evidence="2 9" id="KW-0812">Transmembrane</keyword>
<evidence type="ECO:0000313" key="13">
    <source>
        <dbReference type="EMBL" id="EKC35583.1"/>
    </source>
</evidence>
<evidence type="ECO:0000256" key="1">
    <source>
        <dbReference type="ARBA" id="ARBA00004141"/>
    </source>
</evidence>
<dbReference type="PRINTS" id="PR00237">
    <property type="entry name" value="GPCRRHODOPSN"/>
</dbReference>
<keyword evidence="5 9" id="KW-0472">Membrane</keyword>
<feature type="compositionally biased region" description="Polar residues" evidence="8">
    <location>
        <begin position="347"/>
        <end position="381"/>
    </location>
</feature>
<dbReference type="InterPro" id="IPR003609">
    <property type="entry name" value="Pan_app"/>
</dbReference>
<evidence type="ECO:0000256" key="10">
    <source>
        <dbReference type="SAM" id="SignalP"/>
    </source>
</evidence>
<feature type="chain" id="PRO_5043534068" evidence="10">
    <location>
        <begin position="21"/>
        <end position="531"/>
    </location>
</feature>
<dbReference type="CDD" id="cd00637">
    <property type="entry name" value="7tm_classA_rhodopsin-like"/>
    <property type="match status" value="1"/>
</dbReference>
<evidence type="ECO:0000256" key="3">
    <source>
        <dbReference type="ARBA" id="ARBA00022989"/>
    </source>
</evidence>
<feature type="transmembrane region" description="Helical" evidence="9">
    <location>
        <begin position="264"/>
        <end position="285"/>
    </location>
</feature>
<dbReference type="InParanoid" id="K1QNX1"/>
<keyword evidence="4" id="KW-0297">G-protein coupled receptor</keyword>
<evidence type="ECO:0000259" key="12">
    <source>
        <dbReference type="PROSITE" id="PS50948"/>
    </source>
</evidence>
<name>K1QNX1_MAGGI</name>
<feature type="transmembrane region" description="Helical" evidence="9">
    <location>
        <begin position="190"/>
        <end position="211"/>
    </location>
</feature>
<evidence type="ECO:0000256" key="8">
    <source>
        <dbReference type="SAM" id="MobiDB-lite"/>
    </source>
</evidence>
<feature type="transmembrane region" description="Helical" evidence="9">
    <location>
        <begin position="465"/>
        <end position="484"/>
    </location>
</feature>
<feature type="domain" description="G-protein coupled receptors family 1 profile" evidence="11">
    <location>
        <begin position="169"/>
        <end position="484"/>
    </location>
</feature>
<dbReference type="PANTHER" id="PTHR24238">
    <property type="entry name" value="G-PROTEIN COUPLED RECEPTOR"/>
    <property type="match status" value="1"/>
</dbReference>
<reference evidence="13" key="1">
    <citation type="journal article" date="2012" name="Nature">
        <title>The oyster genome reveals stress adaptation and complexity of shell formation.</title>
        <authorList>
            <person name="Zhang G."/>
            <person name="Fang X."/>
            <person name="Guo X."/>
            <person name="Li L."/>
            <person name="Luo R."/>
            <person name="Xu F."/>
            <person name="Yang P."/>
            <person name="Zhang L."/>
            <person name="Wang X."/>
            <person name="Qi H."/>
            <person name="Xiong Z."/>
            <person name="Que H."/>
            <person name="Xie Y."/>
            <person name="Holland P.W."/>
            <person name="Paps J."/>
            <person name="Zhu Y."/>
            <person name="Wu F."/>
            <person name="Chen Y."/>
            <person name="Wang J."/>
            <person name="Peng C."/>
            <person name="Meng J."/>
            <person name="Yang L."/>
            <person name="Liu J."/>
            <person name="Wen B."/>
            <person name="Zhang N."/>
            <person name="Huang Z."/>
            <person name="Zhu Q."/>
            <person name="Feng Y."/>
            <person name="Mount A."/>
            <person name="Hedgecock D."/>
            <person name="Xu Z."/>
            <person name="Liu Y."/>
            <person name="Domazet-Loso T."/>
            <person name="Du Y."/>
            <person name="Sun X."/>
            <person name="Zhang S."/>
            <person name="Liu B."/>
            <person name="Cheng P."/>
            <person name="Jiang X."/>
            <person name="Li J."/>
            <person name="Fan D."/>
            <person name="Wang W."/>
            <person name="Fu W."/>
            <person name="Wang T."/>
            <person name="Wang B."/>
            <person name="Zhang J."/>
            <person name="Peng Z."/>
            <person name="Li Y."/>
            <person name="Li N."/>
            <person name="Wang J."/>
            <person name="Chen M."/>
            <person name="He Y."/>
            <person name="Tan F."/>
            <person name="Song X."/>
            <person name="Zheng Q."/>
            <person name="Huang R."/>
            <person name="Yang H."/>
            <person name="Du X."/>
            <person name="Chen L."/>
            <person name="Yang M."/>
            <person name="Gaffney P.M."/>
            <person name="Wang S."/>
            <person name="Luo L."/>
            <person name="She Z."/>
            <person name="Ming Y."/>
            <person name="Huang W."/>
            <person name="Zhang S."/>
            <person name="Huang B."/>
            <person name="Zhang Y."/>
            <person name="Qu T."/>
            <person name="Ni P."/>
            <person name="Miao G."/>
            <person name="Wang J."/>
            <person name="Wang Q."/>
            <person name="Steinberg C.E."/>
            <person name="Wang H."/>
            <person name="Li N."/>
            <person name="Qian L."/>
            <person name="Zhang G."/>
            <person name="Li Y."/>
            <person name="Yang H."/>
            <person name="Liu X."/>
            <person name="Wang J."/>
            <person name="Yin Y."/>
            <person name="Wang J."/>
        </authorList>
    </citation>
    <scope>NUCLEOTIDE SEQUENCE [LARGE SCALE GENOMIC DNA]</scope>
    <source>
        <strain evidence="13">05x7-T-G4-1.051#20</strain>
    </source>
</reference>
<evidence type="ECO:0000256" key="4">
    <source>
        <dbReference type="ARBA" id="ARBA00023040"/>
    </source>
</evidence>
<dbReference type="HOGENOM" id="CLU_513143_0_0_1"/>
<feature type="compositionally biased region" description="Polar residues" evidence="8">
    <location>
        <begin position="414"/>
        <end position="443"/>
    </location>
</feature>
<comment type="subcellular location">
    <subcellularLocation>
        <location evidence="1">Membrane</location>
        <topology evidence="1">Multi-pass membrane protein</topology>
    </subcellularLocation>
</comment>
<sequence>MNAAVLLCWLFILYTGTVQSCTIVIKNHGSHFRESTKYWEQVGYTLTACEATCGSDDRCFGYFFDSTDDCSLTYTIYGSDTTSQNPYSSSDKTYSDCEASCSSDQNCVGFGYESSEGKCSLTEYNIIEATADPCATCSLSIKTCFETMDINTISFLVFISILAVVGIVGNSLIIAAYYSNVRKLFNRYYIVALSITDLVVNLLIIPYTAIFELHDVTSDVVCHGMEVIRHSIIGFSNLILVLIACERLLLIWKPTKFVSEKTKLGAILATLGVSVIIGIPSGAVYEVTDRAFDVEKHLNITGTGEPFCQYTFDILGEKMRMERYSINGSAKSSRRIVKGIESSQTASSVLSYESTDDQQLSTCPKATKNGTNDAMLNTKSQFDNRDEGGQESETDFSSANISHSEKSPRKINRIQATKTVSFDTDTSCTTGNESEAERQTGTATKRRRRKHKSSKSSEAVRRKTWTMFFICTAVYILCWIPFFLEIFNVTRVLVLRYFFLIGHATNPIIYSVVNIKVRNAIQRLFRRRRGI</sequence>
<dbReference type="GO" id="GO:0004930">
    <property type="term" value="F:G protein-coupled receptor activity"/>
    <property type="evidence" value="ECO:0007669"/>
    <property type="project" value="UniProtKB-KW"/>
</dbReference>
<evidence type="ECO:0000256" key="5">
    <source>
        <dbReference type="ARBA" id="ARBA00023136"/>
    </source>
</evidence>
<dbReference type="EMBL" id="JH818615">
    <property type="protein sequence ID" value="EKC35583.1"/>
    <property type="molecule type" value="Genomic_DNA"/>
</dbReference>
<organism evidence="13">
    <name type="scientific">Magallana gigas</name>
    <name type="common">Pacific oyster</name>
    <name type="synonym">Crassostrea gigas</name>
    <dbReference type="NCBI Taxonomy" id="29159"/>
    <lineage>
        <taxon>Eukaryota</taxon>
        <taxon>Metazoa</taxon>
        <taxon>Spiralia</taxon>
        <taxon>Lophotrochozoa</taxon>
        <taxon>Mollusca</taxon>
        <taxon>Bivalvia</taxon>
        <taxon>Autobranchia</taxon>
        <taxon>Pteriomorphia</taxon>
        <taxon>Ostreida</taxon>
        <taxon>Ostreoidea</taxon>
        <taxon>Ostreidae</taxon>
        <taxon>Magallana</taxon>
    </lineage>
</organism>
<dbReference type="PROSITE" id="PS50262">
    <property type="entry name" value="G_PROTEIN_RECEP_F1_2"/>
    <property type="match status" value="1"/>
</dbReference>
<feature type="transmembrane region" description="Helical" evidence="9">
    <location>
        <begin position="496"/>
        <end position="517"/>
    </location>
</feature>
<dbReference type="InterPro" id="IPR000276">
    <property type="entry name" value="GPCR_Rhodpsn"/>
</dbReference>
<dbReference type="Gene3D" id="1.20.1070.10">
    <property type="entry name" value="Rhodopsin 7-helix transmembrane proteins"/>
    <property type="match status" value="2"/>
</dbReference>
<feature type="domain" description="Apple" evidence="12">
    <location>
        <begin position="70"/>
        <end position="144"/>
    </location>
</feature>
<dbReference type="PANTHER" id="PTHR24238:SF47">
    <property type="entry name" value="ECDYSTEROIDS_DOPAMINE RECEPTOR-RELATED"/>
    <property type="match status" value="1"/>
</dbReference>
<evidence type="ECO:0000256" key="2">
    <source>
        <dbReference type="ARBA" id="ARBA00022692"/>
    </source>
</evidence>
<dbReference type="Pfam" id="PF00001">
    <property type="entry name" value="7tm_1"/>
    <property type="match status" value="1"/>
</dbReference>
<keyword evidence="10" id="KW-0732">Signal</keyword>
<feature type="compositionally biased region" description="Basic residues" evidence="8">
    <location>
        <begin position="444"/>
        <end position="454"/>
    </location>
</feature>
<dbReference type="SUPFAM" id="SSF81321">
    <property type="entry name" value="Family A G protein-coupled receptor-like"/>
    <property type="match status" value="2"/>
</dbReference>
<evidence type="ECO:0000259" key="11">
    <source>
        <dbReference type="PROSITE" id="PS50262"/>
    </source>
</evidence>